<sequence length="56" mass="6861">MIEKENINPLSYQPPQIEWTEIKEKFDDIYFTLNEISQQLNKYWKQQPVTQNTGYH</sequence>
<feature type="non-terminal residue" evidence="1">
    <location>
        <position position="56"/>
    </location>
</feature>
<organism evidence="1 2">
    <name type="scientific">Ambispora gerdemannii</name>
    <dbReference type="NCBI Taxonomy" id="144530"/>
    <lineage>
        <taxon>Eukaryota</taxon>
        <taxon>Fungi</taxon>
        <taxon>Fungi incertae sedis</taxon>
        <taxon>Mucoromycota</taxon>
        <taxon>Glomeromycotina</taxon>
        <taxon>Glomeromycetes</taxon>
        <taxon>Archaeosporales</taxon>
        <taxon>Ambisporaceae</taxon>
        <taxon>Ambispora</taxon>
    </lineage>
</organism>
<accession>A0A9N9ERK0</accession>
<proteinExistence type="predicted"/>
<protein>
    <submittedName>
        <fullName evidence="1">7123_t:CDS:1</fullName>
    </submittedName>
</protein>
<gene>
    <name evidence="1" type="ORF">AGERDE_LOCUS13147</name>
</gene>
<dbReference type="EMBL" id="CAJVPL010014930">
    <property type="protein sequence ID" value="CAG8692229.1"/>
    <property type="molecule type" value="Genomic_DNA"/>
</dbReference>
<evidence type="ECO:0000313" key="1">
    <source>
        <dbReference type="EMBL" id="CAG8692229.1"/>
    </source>
</evidence>
<comment type="caution">
    <text evidence="1">The sequence shown here is derived from an EMBL/GenBank/DDBJ whole genome shotgun (WGS) entry which is preliminary data.</text>
</comment>
<dbReference type="AlphaFoldDB" id="A0A9N9ERK0"/>
<evidence type="ECO:0000313" key="2">
    <source>
        <dbReference type="Proteomes" id="UP000789831"/>
    </source>
</evidence>
<reference evidence="1" key="1">
    <citation type="submission" date="2021-06" db="EMBL/GenBank/DDBJ databases">
        <authorList>
            <person name="Kallberg Y."/>
            <person name="Tangrot J."/>
            <person name="Rosling A."/>
        </authorList>
    </citation>
    <scope>NUCLEOTIDE SEQUENCE</scope>
    <source>
        <strain evidence="1">MT106</strain>
    </source>
</reference>
<keyword evidence="2" id="KW-1185">Reference proteome</keyword>
<dbReference type="Proteomes" id="UP000789831">
    <property type="component" value="Unassembled WGS sequence"/>
</dbReference>
<name>A0A9N9ERK0_9GLOM</name>